<dbReference type="AlphaFoldDB" id="A0A4Q0VUK0"/>
<accession>A0A4Q0VUK0</accession>
<comment type="caution">
    <text evidence="3">The sequence shown here is derived from an EMBL/GenBank/DDBJ whole genome shotgun (WGS) entry which is preliminary data.</text>
</comment>
<feature type="domain" description="Putative Flp pilus-assembly TadG-like N-terminal" evidence="2">
    <location>
        <begin position="18"/>
        <end position="64"/>
    </location>
</feature>
<dbReference type="Pfam" id="PF13400">
    <property type="entry name" value="Tad"/>
    <property type="match status" value="1"/>
</dbReference>
<name>A0A4Q0VUK0_9BACI</name>
<protein>
    <recommendedName>
        <fullName evidence="2">Putative Flp pilus-assembly TadG-like N-terminal domain-containing protein</fullName>
    </recommendedName>
</protein>
<evidence type="ECO:0000313" key="3">
    <source>
        <dbReference type="EMBL" id="RXJ01905.1"/>
    </source>
</evidence>
<dbReference type="InterPro" id="IPR028087">
    <property type="entry name" value="Tad_N"/>
</dbReference>
<keyword evidence="1" id="KW-0472">Membrane</keyword>
<proteinExistence type="predicted"/>
<reference evidence="3 4" key="1">
    <citation type="journal article" date="2019" name="Int. J. Syst. Evol. Microbiol.">
        <title>Anaerobacillus alkaliphilus sp. nov., a novel alkaliphilic and moderately halophilic bacterium.</title>
        <authorList>
            <person name="Borsodi A.K."/>
            <person name="Aszalos J.M."/>
            <person name="Bihari P."/>
            <person name="Nagy I."/>
            <person name="Schumann P."/>
            <person name="Sproer C."/>
            <person name="Kovacs A.L."/>
            <person name="Boka K."/>
            <person name="Dobosy P."/>
            <person name="Ovari M."/>
            <person name="Szili-Kovacs T."/>
            <person name="Toth E."/>
        </authorList>
    </citation>
    <scope>NUCLEOTIDE SEQUENCE [LARGE SCALE GENOMIC DNA]</scope>
    <source>
        <strain evidence="3 4">B16-10</strain>
    </source>
</reference>
<dbReference type="EMBL" id="QOUX01000030">
    <property type="protein sequence ID" value="RXJ01905.1"/>
    <property type="molecule type" value="Genomic_DNA"/>
</dbReference>
<keyword evidence="4" id="KW-1185">Reference proteome</keyword>
<gene>
    <name evidence="3" type="ORF">DS745_08705</name>
</gene>
<keyword evidence="1" id="KW-0812">Transmembrane</keyword>
<feature type="transmembrane region" description="Helical" evidence="1">
    <location>
        <begin position="20"/>
        <end position="39"/>
    </location>
</feature>
<dbReference type="OrthoDB" id="2830515at2"/>
<evidence type="ECO:0000313" key="4">
    <source>
        <dbReference type="Proteomes" id="UP000290649"/>
    </source>
</evidence>
<dbReference type="Proteomes" id="UP000290649">
    <property type="component" value="Unassembled WGS sequence"/>
</dbReference>
<dbReference type="RefSeq" id="WP_129077863.1">
    <property type="nucleotide sequence ID" value="NZ_QOUX01000030.1"/>
</dbReference>
<organism evidence="3 4">
    <name type="scientific">Anaerobacillus alkaliphilus</name>
    <dbReference type="NCBI Taxonomy" id="1548597"/>
    <lineage>
        <taxon>Bacteria</taxon>
        <taxon>Bacillati</taxon>
        <taxon>Bacillota</taxon>
        <taxon>Bacilli</taxon>
        <taxon>Bacillales</taxon>
        <taxon>Bacillaceae</taxon>
        <taxon>Anaerobacillus</taxon>
    </lineage>
</organism>
<sequence length="317" mass="34481">MRSWLKITCRKLYRDQQGGVLVLVALMMVVLLGVTALVVDLGRVYAEQSSLQKALDASVLAGAQGLIKKETQTQTQAEAQAISYAKDISKKNSYILNDSDIKVTSSYIKVSKEVSVPMTFAKVIGFNEITFSKEATALIGPLGSSIGVTPIAVEKKNIPDGKELKCSNTGNQRGNCGYLDIVGSGATTLADGIRNGVKIYVKDEVKFEFDTETGQKWGPVKSAFEHLIDLDKNKLHCQSKSTADKNCKRVITVAVVDTFDYVHGKDTIEVVGFAAYWLSSINNGQKSVRGEFINMIGLGEISENGQNYGTYVVKLTD</sequence>
<keyword evidence="1" id="KW-1133">Transmembrane helix</keyword>
<evidence type="ECO:0000259" key="2">
    <source>
        <dbReference type="Pfam" id="PF13400"/>
    </source>
</evidence>
<evidence type="ECO:0000256" key="1">
    <source>
        <dbReference type="SAM" id="Phobius"/>
    </source>
</evidence>